<dbReference type="SMART" id="SM01003">
    <property type="entry name" value="AlaDh_PNT_N"/>
    <property type="match status" value="1"/>
</dbReference>
<comment type="caution">
    <text evidence="5">The sequence shown here is derived from an EMBL/GenBank/DDBJ whole genome shotgun (WGS) entry which is preliminary data.</text>
</comment>
<feature type="binding site" evidence="3">
    <location>
        <position position="232"/>
    </location>
    <ligand>
        <name>NAD(+)</name>
        <dbReference type="ChEBI" id="CHEBI:57540"/>
    </ligand>
</feature>
<dbReference type="RefSeq" id="WP_163284515.1">
    <property type="nucleotide sequence ID" value="NZ_JAAGVY010000010.1"/>
</dbReference>
<feature type="active site" description="Proton donor" evidence="2">
    <location>
        <position position="91"/>
    </location>
</feature>
<dbReference type="InterPro" id="IPR027281">
    <property type="entry name" value="Lys1"/>
</dbReference>
<dbReference type="AlphaFoldDB" id="A0A7K3WR93"/>
<proteinExistence type="predicted"/>
<dbReference type="CDD" id="cd05199">
    <property type="entry name" value="SDH_like"/>
    <property type="match status" value="1"/>
</dbReference>
<dbReference type="Proteomes" id="UP000486602">
    <property type="component" value="Unassembled WGS sequence"/>
</dbReference>
<evidence type="ECO:0000259" key="4">
    <source>
        <dbReference type="SMART" id="SM01003"/>
    </source>
</evidence>
<dbReference type="InterPro" id="IPR051168">
    <property type="entry name" value="AASS"/>
</dbReference>
<keyword evidence="1" id="KW-0560">Oxidoreductase</keyword>
<dbReference type="PIRSF" id="PIRSF018250">
    <property type="entry name" value="Saccharopine_DH_Lys"/>
    <property type="match status" value="1"/>
</dbReference>
<protein>
    <submittedName>
        <fullName evidence="5">Alanine dehydrogenase</fullName>
    </submittedName>
</protein>
<gene>
    <name evidence="5" type="ORF">G3O08_07600</name>
</gene>
<evidence type="ECO:0000256" key="3">
    <source>
        <dbReference type="PIRSR" id="PIRSR018250-3"/>
    </source>
</evidence>
<dbReference type="GO" id="GO:0009085">
    <property type="term" value="P:lysine biosynthetic process"/>
    <property type="evidence" value="ECO:0007669"/>
    <property type="project" value="InterPro"/>
</dbReference>
<feature type="binding site" evidence="3">
    <location>
        <position position="228"/>
    </location>
    <ligand>
        <name>NAD(+)</name>
        <dbReference type="ChEBI" id="CHEBI:57540"/>
    </ligand>
</feature>
<keyword evidence="6" id="KW-1185">Reference proteome</keyword>
<reference evidence="5 6" key="1">
    <citation type="submission" date="2020-02" db="EMBL/GenBank/DDBJ databases">
        <title>Out from the shadows clarifying the taxonomy of the family Cryomorphaceae and related taxa by utilizing the GTDB taxonomic framework.</title>
        <authorList>
            <person name="Bowman J.P."/>
        </authorList>
    </citation>
    <scope>NUCLEOTIDE SEQUENCE [LARGE SCALE GENOMIC DNA]</scope>
    <source>
        <strain evidence="5 6">QSSC 1-22</strain>
    </source>
</reference>
<dbReference type="Gene3D" id="3.40.50.720">
    <property type="entry name" value="NAD(P)-binding Rossmann-like Domain"/>
    <property type="match status" value="2"/>
</dbReference>
<dbReference type="PANTHER" id="PTHR11133">
    <property type="entry name" value="SACCHAROPINE DEHYDROGENASE"/>
    <property type="match status" value="1"/>
</dbReference>
<feature type="binding site" evidence="3">
    <location>
        <position position="269"/>
    </location>
    <ligand>
        <name>NAD(+)</name>
        <dbReference type="ChEBI" id="CHEBI:57540"/>
    </ligand>
</feature>
<evidence type="ECO:0000256" key="1">
    <source>
        <dbReference type="ARBA" id="ARBA00023002"/>
    </source>
</evidence>
<keyword evidence="3" id="KW-0520">NAD</keyword>
<dbReference type="GO" id="GO:0004754">
    <property type="term" value="F:saccharopine dehydrogenase (NAD+, L-lysine-forming) activity"/>
    <property type="evidence" value="ECO:0007669"/>
    <property type="project" value="InterPro"/>
</dbReference>
<feature type="active site" description="Proton acceptor" evidence="2">
    <location>
        <position position="73"/>
    </location>
</feature>
<dbReference type="EMBL" id="JAAGVY010000010">
    <property type="protein sequence ID" value="NEN23362.1"/>
    <property type="molecule type" value="Genomic_DNA"/>
</dbReference>
<accession>A0A7K3WR93</accession>
<dbReference type="PANTHER" id="PTHR11133:SF22">
    <property type="entry name" value="ALPHA-AMINOADIPIC SEMIALDEHYDE SYNTHASE, MITOCHONDRIAL"/>
    <property type="match status" value="1"/>
</dbReference>
<evidence type="ECO:0000256" key="2">
    <source>
        <dbReference type="PIRSR" id="PIRSR018250-1"/>
    </source>
</evidence>
<organism evidence="5 6">
    <name type="scientific">Cryomorpha ignava</name>
    <dbReference type="NCBI Taxonomy" id="101383"/>
    <lineage>
        <taxon>Bacteria</taxon>
        <taxon>Pseudomonadati</taxon>
        <taxon>Bacteroidota</taxon>
        <taxon>Flavobacteriia</taxon>
        <taxon>Flavobacteriales</taxon>
        <taxon>Cryomorphaceae</taxon>
        <taxon>Cryomorpha</taxon>
    </lineage>
</organism>
<feature type="binding site" evidence="3">
    <location>
        <begin position="188"/>
        <end position="189"/>
    </location>
    <ligand>
        <name>NAD(+)</name>
        <dbReference type="ChEBI" id="CHEBI:57540"/>
    </ligand>
</feature>
<dbReference type="SUPFAM" id="SSF52283">
    <property type="entry name" value="Formate/glycerate dehydrogenase catalytic domain-like"/>
    <property type="match status" value="1"/>
</dbReference>
<evidence type="ECO:0000313" key="6">
    <source>
        <dbReference type="Proteomes" id="UP000486602"/>
    </source>
</evidence>
<feature type="domain" description="Alanine dehydrogenase/pyridine nucleotide transhydrogenase N-terminal" evidence="4">
    <location>
        <begin position="5"/>
        <end position="137"/>
    </location>
</feature>
<dbReference type="InterPro" id="IPR007886">
    <property type="entry name" value="AlaDH/PNT_N"/>
</dbReference>
<sequence length="403" mass="45712">MTKLGIIREGKTPPDKRVPLTPKQCRELLDTYSNLEIYVQPSPIRAFPDSEYEKEGIQLREDLSNCDILMGVKEVPLHMLIPSKKYMFFSHTFKEQPYNRNLLKAILEKNISLIDYEVLTSSSGKRLVGFGRYAGVVGCYNAMLAVGKKYGLFDLKPAHKCHNRKEVEEELKKVKLPSDFKIVITGNGRVAHGALEILNLLPIKKVSPEKYLKEKFVDPVFTQLSVSDYVKTKDGSKLVTNDFYNDPTPYESNFMRFAKESDLFIPCHYWDQDAPFLFSREDAKDIWFRIKVVADISCDIDGPVASTLRPSTISNPLYGYDPVAESETGFMNPRAIGVMAVDNLPCELPKDASEDFGRELIKNIFPELIGKKKSAVIQRATQTTLEGELAEDYKYLNDYVTGS</sequence>
<evidence type="ECO:0000313" key="5">
    <source>
        <dbReference type="EMBL" id="NEN23362.1"/>
    </source>
</evidence>
<name>A0A7K3WR93_9FLAO</name>
<dbReference type="Pfam" id="PF05222">
    <property type="entry name" value="AlaDh_PNT_N"/>
    <property type="match status" value="1"/>
</dbReference>